<proteinExistence type="predicted"/>
<sequence>MSLENYKIWFSLVQGKYEQEYERSEEFQKQLKLKVRELLTEQEWRRRKMQMRISEEEGRLKKDEEDTKEMWKRKREHEEQWEGTREQRVGYSYLLTQ</sequence>
<name>A0A438DQJ1_VITVI</name>
<dbReference type="EMBL" id="QGNW01000113">
    <property type="protein sequence ID" value="RVW95542.1"/>
    <property type="molecule type" value="Genomic_DNA"/>
</dbReference>
<evidence type="ECO:0000313" key="1">
    <source>
        <dbReference type="EMBL" id="RVW37747.1"/>
    </source>
</evidence>
<accession>A0A438DQJ1</accession>
<organism evidence="1 3">
    <name type="scientific">Vitis vinifera</name>
    <name type="common">Grape</name>
    <dbReference type="NCBI Taxonomy" id="29760"/>
    <lineage>
        <taxon>Eukaryota</taxon>
        <taxon>Viridiplantae</taxon>
        <taxon>Streptophyta</taxon>
        <taxon>Embryophyta</taxon>
        <taxon>Tracheophyta</taxon>
        <taxon>Spermatophyta</taxon>
        <taxon>Magnoliopsida</taxon>
        <taxon>eudicotyledons</taxon>
        <taxon>Gunneridae</taxon>
        <taxon>Pentapetalae</taxon>
        <taxon>rosids</taxon>
        <taxon>Vitales</taxon>
        <taxon>Vitaceae</taxon>
        <taxon>Viteae</taxon>
        <taxon>Vitis</taxon>
    </lineage>
</organism>
<evidence type="ECO:0000313" key="3">
    <source>
        <dbReference type="Proteomes" id="UP000288805"/>
    </source>
</evidence>
<reference evidence="1 3" key="1">
    <citation type="journal article" date="2018" name="PLoS Genet.">
        <title>Population sequencing reveals clonal diversity and ancestral inbreeding in the grapevine cultivar Chardonnay.</title>
        <authorList>
            <person name="Roach M.J."/>
            <person name="Johnson D.L."/>
            <person name="Bohlmann J."/>
            <person name="van Vuuren H.J."/>
            <person name="Jones S.J."/>
            <person name="Pretorius I.S."/>
            <person name="Schmidt S.A."/>
            <person name="Borneman A.R."/>
        </authorList>
    </citation>
    <scope>NUCLEOTIDE SEQUENCE [LARGE SCALE GENOMIC DNA]</scope>
    <source>
        <strain evidence="3">cv. Chardonnay</strain>
        <strain evidence="1">I10V1</strain>
        <tissue evidence="1">Leaf</tissue>
    </source>
</reference>
<gene>
    <name evidence="2" type="ORF">CK203_039133</name>
    <name evidence="1" type="ORF">CK203_100841</name>
</gene>
<evidence type="ECO:0000313" key="2">
    <source>
        <dbReference type="EMBL" id="RVW95542.1"/>
    </source>
</evidence>
<dbReference type="EMBL" id="QGNW01001526">
    <property type="protein sequence ID" value="RVW37747.1"/>
    <property type="molecule type" value="Genomic_DNA"/>
</dbReference>
<protein>
    <submittedName>
        <fullName evidence="1">Uncharacterized protein</fullName>
    </submittedName>
</protein>
<comment type="caution">
    <text evidence="1">The sequence shown here is derived from an EMBL/GenBank/DDBJ whole genome shotgun (WGS) entry which is preliminary data.</text>
</comment>
<dbReference type="Proteomes" id="UP000288805">
    <property type="component" value="Unassembled WGS sequence"/>
</dbReference>
<dbReference type="PANTHER" id="PTHR46620">
    <property type="entry name" value="J DOMAIN-CONTAINING PROTEIN SPF31"/>
    <property type="match status" value="1"/>
</dbReference>
<dbReference type="PANTHER" id="PTHR46620:SF1">
    <property type="entry name" value="J DOMAIN-CONTAINING PROTEIN SPF31"/>
    <property type="match status" value="1"/>
</dbReference>
<dbReference type="AlphaFoldDB" id="A0A438DQJ1"/>